<protein>
    <recommendedName>
        <fullName evidence="2">Amidohydrolase-related domain-containing protein</fullName>
    </recommendedName>
</protein>
<keyword evidence="4" id="KW-1185">Reference proteome</keyword>
<gene>
    <name evidence="3" type="ORF">BKM31_03150</name>
</gene>
<comment type="similarity">
    <text evidence="1">Belongs to the metallo-dependent hydrolases superfamily.</text>
</comment>
<sequence>MPEAAPYSGDIVDAHHHIWRVADLPWLSGPMVPRIFGPYEAIRRDYLIDEYAADATACGITESVYVQTNWPLDRVVDEVRWLRDVHEETGRPSAVVAAADLFDDDTPRVLRRQAALTPLVRGIRQQLHWHERPEFRFATAPDRMKDPVLRKNLGAVADLGWLFELQVFPEQMADAADLVAAFPDLTFVLVHAGMLIGEEYVEPWRAGLSALAELPNVVVKLTGQGTFVHRVDPELISFVAGEVLARFGAGRAMFGTNFPVERLWTTMPHLVGAWKDALAHLPPADRHAVFAGTARRVYGLGG</sequence>
<evidence type="ECO:0000313" key="3">
    <source>
        <dbReference type="EMBL" id="AQZ70084.1"/>
    </source>
</evidence>
<dbReference type="InterPro" id="IPR006680">
    <property type="entry name" value="Amidohydro-rel"/>
</dbReference>
<dbReference type="AlphaFoldDB" id="A0A1V0AIM8"/>
<dbReference type="InterPro" id="IPR032466">
    <property type="entry name" value="Metal_Hydrolase"/>
</dbReference>
<reference evidence="4" key="1">
    <citation type="journal article" date="2017" name="Med. Chem. Commun.">
        <title>Nonomuraea sp. ATCC 55076 harbours the largest actinomycete chromosome to date and the kistamicin biosynthetic gene cluster.</title>
        <authorList>
            <person name="Nazari B."/>
            <person name="Forneris C.C."/>
            <person name="Gibson M.I."/>
            <person name="Moon K."/>
            <person name="Schramma K.R."/>
            <person name="Seyedsayamdost M.R."/>
        </authorList>
    </citation>
    <scope>NUCLEOTIDE SEQUENCE [LARGE SCALE GENOMIC DNA]</scope>
    <source>
        <strain evidence="4">ATCC 55076</strain>
    </source>
</reference>
<dbReference type="InterPro" id="IPR052350">
    <property type="entry name" value="Metallo-dep_Lactonases"/>
</dbReference>
<evidence type="ECO:0000313" key="4">
    <source>
        <dbReference type="Proteomes" id="UP000190797"/>
    </source>
</evidence>
<dbReference type="OrthoDB" id="5450317at2"/>
<name>A0A1V0AIM8_9ACTN</name>
<dbReference type="PANTHER" id="PTHR43569">
    <property type="entry name" value="AMIDOHYDROLASE"/>
    <property type="match status" value="1"/>
</dbReference>
<evidence type="ECO:0000256" key="1">
    <source>
        <dbReference type="ARBA" id="ARBA00038310"/>
    </source>
</evidence>
<dbReference type="Pfam" id="PF04909">
    <property type="entry name" value="Amidohydro_2"/>
    <property type="match status" value="1"/>
</dbReference>
<evidence type="ECO:0000259" key="2">
    <source>
        <dbReference type="Pfam" id="PF04909"/>
    </source>
</evidence>
<organism evidence="3 4">
    <name type="scientific">[Actinomadura] parvosata subsp. kistnae</name>
    <dbReference type="NCBI Taxonomy" id="1909395"/>
    <lineage>
        <taxon>Bacteria</taxon>
        <taxon>Bacillati</taxon>
        <taxon>Actinomycetota</taxon>
        <taxon>Actinomycetes</taxon>
        <taxon>Streptosporangiales</taxon>
        <taxon>Streptosporangiaceae</taxon>
        <taxon>Nonomuraea</taxon>
    </lineage>
</organism>
<dbReference type="KEGG" id="noa:BKM31_03150"/>
<dbReference type="SUPFAM" id="SSF51556">
    <property type="entry name" value="Metallo-dependent hydrolases"/>
    <property type="match status" value="1"/>
</dbReference>
<dbReference type="STRING" id="1909395.BKM31_03150"/>
<proteinExistence type="inferred from homology"/>
<accession>A0A1V0AIM8</accession>
<dbReference type="Gene3D" id="3.20.20.140">
    <property type="entry name" value="Metal-dependent hydrolases"/>
    <property type="match status" value="1"/>
</dbReference>
<dbReference type="RefSeq" id="WP_080046461.1">
    <property type="nucleotide sequence ID" value="NZ_CP017717.1"/>
</dbReference>
<dbReference type="GO" id="GO:0016787">
    <property type="term" value="F:hydrolase activity"/>
    <property type="evidence" value="ECO:0007669"/>
    <property type="project" value="InterPro"/>
</dbReference>
<dbReference type="Proteomes" id="UP000190797">
    <property type="component" value="Chromosome"/>
</dbReference>
<feature type="domain" description="Amidohydrolase-related" evidence="2">
    <location>
        <begin position="12"/>
        <end position="300"/>
    </location>
</feature>
<dbReference type="PANTHER" id="PTHR43569:SF1">
    <property type="entry name" value="BLL3371 PROTEIN"/>
    <property type="match status" value="1"/>
</dbReference>
<dbReference type="EMBL" id="CP017717">
    <property type="protein sequence ID" value="AQZ70084.1"/>
    <property type="molecule type" value="Genomic_DNA"/>
</dbReference>